<protein>
    <submittedName>
        <fullName evidence="5">Putative tumor protein d54</fullName>
    </submittedName>
</protein>
<feature type="compositionally biased region" description="Polar residues" evidence="4">
    <location>
        <begin position="201"/>
        <end position="216"/>
    </location>
</feature>
<dbReference type="PANTHER" id="PTHR19307">
    <property type="entry name" value="TUMOR PROTEIN D52"/>
    <property type="match status" value="1"/>
</dbReference>
<feature type="coiled-coil region" evidence="3">
    <location>
        <begin position="38"/>
        <end position="65"/>
    </location>
</feature>
<feature type="region of interest" description="Disordered" evidence="4">
    <location>
        <begin position="1"/>
        <end position="31"/>
    </location>
</feature>
<evidence type="ECO:0000256" key="3">
    <source>
        <dbReference type="SAM" id="Coils"/>
    </source>
</evidence>
<sequence length="216" mass="23031">MAEAASPSSETPHSGGEPGTPMGSVVGASSGELAGLSAEEAELKRAEWSQELARVEEEIGTLRTVLASKVRRSGELKAKLGITVWKELTGDVNQGLRTVKESQVYGTIENRVGQISKAVTSAPIYQKTESVLKSTAEKTTSLLGGLTGGLTSKIGQMRNSESFKSLEEKMGSAYENVKTKVSSRSNSIQNFDETLREGNRTPATTPTIPENSIIKQ</sequence>
<evidence type="ECO:0000313" key="5">
    <source>
        <dbReference type="EMBL" id="NOV49268.1"/>
    </source>
</evidence>
<dbReference type="PANTHER" id="PTHR19307:SF14">
    <property type="entry name" value="TUMOR PROTEIN D52"/>
    <property type="match status" value="1"/>
</dbReference>
<reference evidence="5" key="1">
    <citation type="submission" date="2020-03" db="EMBL/GenBank/DDBJ databases">
        <title>Transcriptomic Profiling of the Digestive Tract of the Rat Flea, Xenopsylla cheopis, Following Blood Feeding and Infection with Yersinia pestis.</title>
        <authorList>
            <person name="Bland D.M."/>
            <person name="Martens C.A."/>
            <person name="Virtaneva K."/>
            <person name="Kanakabandi K."/>
            <person name="Long D."/>
            <person name="Rosenke R."/>
            <person name="Saturday G.A."/>
            <person name="Hoyt F.H."/>
            <person name="Bruno D.P."/>
            <person name="Ribeiro J.M.C."/>
            <person name="Hinnebusch J."/>
        </authorList>
    </citation>
    <scope>NUCLEOTIDE SEQUENCE</scope>
</reference>
<dbReference type="GO" id="GO:0005737">
    <property type="term" value="C:cytoplasm"/>
    <property type="evidence" value="ECO:0007669"/>
    <property type="project" value="TreeGrafter"/>
</dbReference>
<accession>A0A6M2DVV7</accession>
<evidence type="ECO:0000256" key="2">
    <source>
        <dbReference type="ARBA" id="ARBA00023054"/>
    </source>
</evidence>
<dbReference type="AlphaFoldDB" id="A0A6M2DVV7"/>
<organism evidence="5">
    <name type="scientific">Xenopsylla cheopis</name>
    <name type="common">Oriental rat flea</name>
    <name type="synonym">Pulex cheopis</name>
    <dbReference type="NCBI Taxonomy" id="163159"/>
    <lineage>
        <taxon>Eukaryota</taxon>
        <taxon>Metazoa</taxon>
        <taxon>Ecdysozoa</taxon>
        <taxon>Arthropoda</taxon>
        <taxon>Hexapoda</taxon>
        <taxon>Insecta</taxon>
        <taxon>Pterygota</taxon>
        <taxon>Neoptera</taxon>
        <taxon>Endopterygota</taxon>
        <taxon>Siphonaptera</taxon>
        <taxon>Pulicidae</taxon>
        <taxon>Xenopsyllinae</taxon>
        <taxon>Xenopsylla</taxon>
    </lineage>
</organism>
<feature type="compositionally biased region" description="Polar residues" evidence="4">
    <location>
        <begin position="1"/>
        <end position="12"/>
    </location>
</feature>
<feature type="region of interest" description="Disordered" evidence="4">
    <location>
        <begin position="197"/>
        <end position="216"/>
    </location>
</feature>
<dbReference type="EMBL" id="GIIL01005542">
    <property type="protein sequence ID" value="NOV49268.1"/>
    <property type="molecule type" value="Transcribed_RNA"/>
</dbReference>
<keyword evidence="2 3" id="KW-0175">Coiled coil</keyword>
<proteinExistence type="inferred from homology"/>
<comment type="similarity">
    <text evidence="1">Belongs to the TPD52 family.</text>
</comment>
<dbReference type="Pfam" id="PF04201">
    <property type="entry name" value="TPD52"/>
    <property type="match status" value="2"/>
</dbReference>
<name>A0A6M2DVV7_XENCH</name>
<evidence type="ECO:0000256" key="1">
    <source>
        <dbReference type="ARBA" id="ARBA00005702"/>
    </source>
</evidence>
<dbReference type="InterPro" id="IPR007327">
    <property type="entry name" value="TPD52"/>
</dbReference>
<evidence type="ECO:0000256" key="4">
    <source>
        <dbReference type="SAM" id="MobiDB-lite"/>
    </source>
</evidence>